<evidence type="ECO:0008006" key="5">
    <source>
        <dbReference type="Google" id="ProtNLM"/>
    </source>
</evidence>
<keyword evidence="2" id="KW-1133">Transmembrane helix</keyword>
<dbReference type="EMBL" id="JAGHQM010000110">
    <property type="protein sequence ID" value="KAH0565301.1"/>
    <property type="molecule type" value="Genomic_DNA"/>
</dbReference>
<name>A0A9P8LH38_9PEZI</name>
<sequence>MLEYIKHKKAKKSQPQSPESKSPVLSPADEQFLEQIVSREETPPPLPERHSDHIAEDLTGNAEQEVTENRELQPEEGHSPEKAEQAEKKTEGRGDVKKGNKKWSFLQRKFSKKDKKKAAEVQADTTEEQDISIALEKLNLAAEGNSAFSPSKETRELVQKFTVILKDLVNGVPTAYDDLVKFFDDSSSEIQKSYSKMPSFLQKLVSSLPTKLKTTLAPELLAVAAESQGLHPAEAATAGTGGVLKAAAGKAGVAIPTLKELVTKPSAIVGMLKAIMNVLKLRWPAFIGTNVLWSLGLMVLLFVLWYCHKRGKEVRLEREKSEDDAREKEIMEDGKPSETAPTEVATTTTAPGNGGETQHETPTQQGENKSTSAV</sequence>
<feature type="compositionally biased region" description="Basic and acidic residues" evidence="1">
    <location>
        <begin position="37"/>
        <end position="56"/>
    </location>
</feature>
<feature type="compositionally biased region" description="Basic and acidic residues" evidence="1">
    <location>
        <begin position="67"/>
        <end position="98"/>
    </location>
</feature>
<feature type="compositionally biased region" description="Low complexity" evidence="1">
    <location>
        <begin position="338"/>
        <end position="351"/>
    </location>
</feature>
<organism evidence="3 4">
    <name type="scientific">Trichoglossum hirsutum</name>
    <dbReference type="NCBI Taxonomy" id="265104"/>
    <lineage>
        <taxon>Eukaryota</taxon>
        <taxon>Fungi</taxon>
        <taxon>Dikarya</taxon>
        <taxon>Ascomycota</taxon>
        <taxon>Pezizomycotina</taxon>
        <taxon>Geoglossomycetes</taxon>
        <taxon>Geoglossales</taxon>
        <taxon>Geoglossaceae</taxon>
        <taxon>Trichoglossum</taxon>
    </lineage>
</organism>
<feature type="compositionally biased region" description="Basic residues" evidence="1">
    <location>
        <begin position="1"/>
        <end position="12"/>
    </location>
</feature>
<feature type="transmembrane region" description="Helical" evidence="2">
    <location>
        <begin position="283"/>
        <end position="307"/>
    </location>
</feature>
<gene>
    <name evidence="3" type="ORF">GP486_001301</name>
</gene>
<evidence type="ECO:0000256" key="1">
    <source>
        <dbReference type="SAM" id="MobiDB-lite"/>
    </source>
</evidence>
<reference evidence="3" key="1">
    <citation type="submission" date="2021-03" db="EMBL/GenBank/DDBJ databases">
        <title>Comparative genomics and phylogenomic investigation of the class Geoglossomycetes provide insights into ecological specialization and systematics.</title>
        <authorList>
            <person name="Melie T."/>
            <person name="Pirro S."/>
            <person name="Miller A.N."/>
            <person name="Quandt A."/>
        </authorList>
    </citation>
    <scope>NUCLEOTIDE SEQUENCE</scope>
    <source>
        <strain evidence="3">CAQ_001_2017</strain>
    </source>
</reference>
<keyword evidence="4" id="KW-1185">Reference proteome</keyword>
<accession>A0A9P8LH38</accession>
<dbReference type="AlphaFoldDB" id="A0A9P8LH38"/>
<evidence type="ECO:0000313" key="3">
    <source>
        <dbReference type="EMBL" id="KAH0565301.1"/>
    </source>
</evidence>
<feature type="compositionally biased region" description="Low complexity" evidence="1">
    <location>
        <begin position="13"/>
        <end position="23"/>
    </location>
</feature>
<evidence type="ECO:0000313" key="4">
    <source>
        <dbReference type="Proteomes" id="UP000750711"/>
    </source>
</evidence>
<feature type="compositionally biased region" description="Polar residues" evidence="1">
    <location>
        <begin position="360"/>
        <end position="374"/>
    </location>
</feature>
<proteinExistence type="predicted"/>
<evidence type="ECO:0000256" key="2">
    <source>
        <dbReference type="SAM" id="Phobius"/>
    </source>
</evidence>
<feature type="region of interest" description="Disordered" evidence="1">
    <location>
        <begin position="317"/>
        <end position="374"/>
    </location>
</feature>
<dbReference type="Proteomes" id="UP000750711">
    <property type="component" value="Unassembled WGS sequence"/>
</dbReference>
<comment type="caution">
    <text evidence="3">The sequence shown here is derived from an EMBL/GenBank/DDBJ whole genome shotgun (WGS) entry which is preliminary data.</text>
</comment>
<keyword evidence="2" id="KW-0472">Membrane</keyword>
<feature type="compositionally biased region" description="Basic and acidic residues" evidence="1">
    <location>
        <begin position="317"/>
        <end position="336"/>
    </location>
</feature>
<feature type="region of interest" description="Disordered" evidence="1">
    <location>
        <begin position="1"/>
        <end position="98"/>
    </location>
</feature>
<keyword evidence="2" id="KW-0812">Transmembrane</keyword>
<protein>
    <recommendedName>
        <fullName evidence="5">Ring-like domain-containing protein</fullName>
    </recommendedName>
</protein>